<keyword evidence="5 10" id="KW-0418">Kinase</keyword>
<evidence type="ECO:0000256" key="11">
    <source>
        <dbReference type="SAM" id="Phobius"/>
    </source>
</evidence>
<comment type="subcellular location">
    <subcellularLocation>
        <location evidence="10">Cytoplasm</location>
    </subcellularLocation>
</comment>
<dbReference type="GO" id="GO:0016126">
    <property type="term" value="P:sterol biosynthetic process"/>
    <property type="evidence" value="ECO:0007669"/>
    <property type="project" value="UniProtKB-KW"/>
</dbReference>
<comment type="catalytic activity">
    <reaction evidence="10">
        <text>(R)-mevalonate + ATP = (R)-5-phosphomevalonate + ADP + H(+)</text>
        <dbReference type="Rhea" id="RHEA:17065"/>
        <dbReference type="ChEBI" id="CHEBI:15378"/>
        <dbReference type="ChEBI" id="CHEBI:30616"/>
        <dbReference type="ChEBI" id="CHEBI:36464"/>
        <dbReference type="ChEBI" id="CHEBI:58146"/>
        <dbReference type="ChEBI" id="CHEBI:456216"/>
        <dbReference type="EC" id="2.7.1.36"/>
    </reaction>
</comment>
<keyword evidence="10" id="KW-0752">Steroid biosynthesis</keyword>
<dbReference type="InterPro" id="IPR006204">
    <property type="entry name" value="GHMP_kinase_N_dom"/>
</dbReference>
<dbReference type="AlphaFoldDB" id="S9UC38"/>
<keyword evidence="6 10" id="KW-0067">ATP-binding</keyword>
<dbReference type="InterPro" id="IPR013750">
    <property type="entry name" value="GHMP_kinase_C_dom"/>
</dbReference>
<keyword evidence="10" id="KW-0753">Steroid metabolism</keyword>
<evidence type="ECO:0000256" key="9">
    <source>
        <dbReference type="ARBA" id="ARBA00029438"/>
    </source>
</evidence>
<dbReference type="InterPro" id="IPR036554">
    <property type="entry name" value="GHMP_kinase_C_sf"/>
</dbReference>
<dbReference type="GO" id="GO:0004496">
    <property type="term" value="F:mevalonate kinase activity"/>
    <property type="evidence" value="ECO:0007669"/>
    <property type="project" value="UniProtKB-EC"/>
</dbReference>
<dbReference type="GO" id="GO:0019287">
    <property type="term" value="P:isopentenyl diphosphate biosynthetic process, mevalonate pathway"/>
    <property type="evidence" value="ECO:0007669"/>
    <property type="project" value="UniProtKB-UniPathway"/>
</dbReference>
<dbReference type="Gene3D" id="3.30.230.10">
    <property type="match status" value="1"/>
</dbReference>
<dbReference type="EC" id="2.7.1.36" evidence="10"/>
<keyword evidence="11" id="KW-1133">Transmembrane helix</keyword>
<evidence type="ECO:0000259" key="12">
    <source>
        <dbReference type="Pfam" id="PF00288"/>
    </source>
</evidence>
<comment type="caution">
    <text evidence="14">The sequence shown here is derived from an EMBL/GenBank/DDBJ whole genome shotgun (WGS) entry which is preliminary data.</text>
</comment>
<organism evidence="14 15">
    <name type="scientific">Strigomonas culicis</name>
    <dbReference type="NCBI Taxonomy" id="28005"/>
    <lineage>
        <taxon>Eukaryota</taxon>
        <taxon>Discoba</taxon>
        <taxon>Euglenozoa</taxon>
        <taxon>Kinetoplastea</taxon>
        <taxon>Metakinetoplastina</taxon>
        <taxon>Trypanosomatida</taxon>
        <taxon>Trypanosomatidae</taxon>
        <taxon>Strigomonadinae</taxon>
        <taxon>Strigomonas</taxon>
    </lineage>
</organism>
<keyword evidence="11" id="KW-0812">Transmembrane</keyword>
<dbReference type="OrthoDB" id="1652964at2759"/>
<dbReference type="FunFam" id="3.30.230.10:FF:000127">
    <property type="entry name" value="Mevalonate kinase"/>
    <property type="match status" value="1"/>
</dbReference>
<name>S9UC38_9TRYP</name>
<keyword evidence="4 10" id="KW-0547">Nucleotide-binding</keyword>
<comment type="pathway">
    <text evidence="9 10">Isoprenoid biosynthesis; isopentenyl diphosphate biosynthesis via mevalonate pathway; isopentenyl diphosphate from (R)-mevalonate: step 1/3.</text>
</comment>
<evidence type="ECO:0000256" key="1">
    <source>
        <dbReference type="ARBA" id="ARBA00022490"/>
    </source>
</evidence>
<dbReference type="PANTHER" id="PTHR43290:SF2">
    <property type="entry name" value="MEVALONATE KINASE"/>
    <property type="match status" value="1"/>
</dbReference>
<keyword evidence="15" id="KW-1185">Reference proteome</keyword>
<reference evidence="14 15" key="1">
    <citation type="journal article" date="2013" name="PLoS ONE">
        <title>Predicting the Proteins of Angomonas deanei, Strigomonas culicis and Their Respective Endosymbionts Reveals New Aspects of the Trypanosomatidae Family.</title>
        <authorList>
            <person name="Motta M.C."/>
            <person name="Martins A.C."/>
            <person name="de Souza S.S."/>
            <person name="Catta-Preta C.M."/>
            <person name="Silva R."/>
            <person name="Klein C.C."/>
            <person name="de Almeida L.G."/>
            <person name="de Lima Cunha O."/>
            <person name="Ciapina L.P."/>
            <person name="Brocchi M."/>
            <person name="Colabardini A.C."/>
            <person name="de Araujo Lima B."/>
            <person name="Machado C.R."/>
            <person name="de Almeida Soares C.M."/>
            <person name="Probst C.M."/>
            <person name="de Menezes C.B."/>
            <person name="Thompson C.E."/>
            <person name="Bartholomeu D.C."/>
            <person name="Gradia D.F."/>
            <person name="Pavoni D.P."/>
            <person name="Grisard E.C."/>
            <person name="Fantinatti-Garboggini F."/>
            <person name="Marchini F.K."/>
            <person name="Rodrigues-Luiz G.F."/>
            <person name="Wagner G."/>
            <person name="Goldman G.H."/>
            <person name="Fietto J.L."/>
            <person name="Elias M.C."/>
            <person name="Goldman M.H."/>
            <person name="Sagot M.F."/>
            <person name="Pereira M."/>
            <person name="Stoco P.H."/>
            <person name="de Mendonca-Neto R.P."/>
            <person name="Teixeira S.M."/>
            <person name="Maciel T.E."/>
            <person name="de Oliveira Mendes T.A."/>
            <person name="Urmenyi T.P."/>
            <person name="de Souza W."/>
            <person name="Schenkman S."/>
            <person name="de Vasconcelos A.T."/>
        </authorList>
    </citation>
    <scope>NUCLEOTIDE SEQUENCE [LARGE SCALE GENOMIC DNA]</scope>
</reference>
<evidence type="ECO:0000259" key="13">
    <source>
        <dbReference type="Pfam" id="PF08544"/>
    </source>
</evidence>
<accession>S9UC38</accession>
<feature type="domain" description="GHMP kinase C-terminal" evidence="13">
    <location>
        <begin position="301"/>
        <end position="382"/>
    </location>
</feature>
<keyword evidence="1 10" id="KW-0963">Cytoplasm</keyword>
<evidence type="ECO:0000256" key="8">
    <source>
        <dbReference type="ARBA" id="ARBA00023098"/>
    </source>
</evidence>
<dbReference type="SUPFAM" id="SSF54211">
    <property type="entry name" value="Ribosomal protein S5 domain 2-like"/>
    <property type="match status" value="1"/>
</dbReference>
<gene>
    <name evidence="14" type="ORF">STCU_06216</name>
</gene>
<keyword evidence="8 10" id="KW-0443">Lipid metabolism</keyword>
<keyword evidence="10" id="KW-1207">Sterol metabolism</keyword>
<dbReference type="Pfam" id="PF00288">
    <property type="entry name" value="GHMP_kinases_N"/>
    <property type="match status" value="1"/>
</dbReference>
<dbReference type="InterPro" id="IPR020568">
    <property type="entry name" value="Ribosomal_Su5_D2-typ_SF"/>
</dbReference>
<evidence type="ECO:0000256" key="5">
    <source>
        <dbReference type="ARBA" id="ARBA00022777"/>
    </source>
</evidence>
<protein>
    <recommendedName>
        <fullName evidence="10">Mevalonate kinase</fullName>
        <shortName evidence="10">MK</shortName>
        <ecNumber evidence="10">2.7.1.36</ecNumber>
    </recommendedName>
</protein>
<comment type="similarity">
    <text evidence="10">Belongs to the GHMP kinase family. Mevalonate kinase subfamily.</text>
</comment>
<keyword evidence="7" id="KW-0460">Magnesium</keyword>
<dbReference type="UniPathway" id="UPA00057">
    <property type="reaction ID" value="UER00098"/>
</dbReference>
<evidence type="ECO:0000256" key="4">
    <source>
        <dbReference type="ARBA" id="ARBA00022741"/>
    </source>
</evidence>
<sequence>MLLCGTLYILYRFWCIIISFCTCFSYILCIFSFCFFPVLLLEEKSSVISFSRFLFFHYYLRCSVLQLKINKMSVPVKAKTTGKHMGFGKVILFGEHFVVHGCEAVVAGISEYTDCSLEVLKGKPGVEVVDKRPAVPGYIKEKRAEQEKAHQLVLDHLKINTSVDGLRITLGGPLVPSSGIGASASDVVALSRALSELYNLNLTEDQVNGSAFVGEGGYHGTPSGVDNTAATFGGLISYKRKDSRSLFQSIKFAKPLYLVVIGTGITASTTKVVADVRKLKEENPMFFTQLVSQYNTLVAEAIKALQDGDLHALGFLMNKCHDLCVQLTISCNELEAIVKACRQYGALGAKLSGTGRGGIAVALTSSAKSRDKLVQELKDNCPEAKFIWKYSVTNGKANL</sequence>
<dbReference type="FunFam" id="3.30.70.890:FF:000024">
    <property type="entry name" value="Mevalonate kinase"/>
    <property type="match status" value="1"/>
</dbReference>
<dbReference type="Pfam" id="PF08544">
    <property type="entry name" value="GHMP_kinases_C"/>
    <property type="match status" value="1"/>
</dbReference>
<dbReference type="NCBIfam" id="TIGR00549">
    <property type="entry name" value="mevalon_kin"/>
    <property type="match status" value="1"/>
</dbReference>
<dbReference type="InterPro" id="IPR006205">
    <property type="entry name" value="Mev_gal_kin"/>
</dbReference>
<keyword evidence="2 10" id="KW-0444">Lipid biosynthesis</keyword>
<feature type="domain" description="GHMP kinase N-terminal" evidence="12">
    <location>
        <begin position="153"/>
        <end position="234"/>
    </location>
</feature>
<evidence type="ECO:0000256" key="6">
    <source>
        <dbReference type="ARBA" id="ARBA00022840"/>
    </source>
</evidence>
<dbReference type="SUPFAM" id="SSF55060">
    <property type="entry name" value="GHMP Kinase, C-terminal domain"/>
    <property type="match status" value="1"/>
</dbReference>
<evidence type="ECO:0000256" key="10">
    <source>
        <dbReference type="RuleBase" id="RU363087"/>
    </source>
</evidence>
<proteinExistence type="inferred from homology"/>
<keyword evidence="11" id="KW-0472">Membrane</keyword>
<dbReference type="EMBL" id="ATMH01006216">
    <property type="protein sequence ID" value="EPY26309.1"/>
    <property type="molecule type" value="Genomic_DNA"/>
</dbReference>
<dbReference type="Proteomes" id="UP000015354">
    <property type="component" value="Unassembled WGS sequence"/>
</dbReference>
<evidence type="ECO:0000313" key="14">
    <source>
        <dbReference type="EMBL" id="EPY26309.1"/>
    </source>
</evidence>
<dbReference type="Gene3D" id="3.30.70.890">
    <property type="entry name" value="GHMP kinase, C-terminal domain"/>
    <property type="match status" value="1"/>
</dbReference>
<dbReference type="PRINTS" id="PR00959">
    <property type="entry name" value="MEVGALKINASE"/>
</dbReference>
<dbReference type="InterPro" id="IPR014721">
    <property type="entry name" value="Ribsml_uS5_D2-typ_fold_subgr"/>
</dbReference>
<keyword evidence="3 10" id="KW-0808">Transferase</keyword>
<dbReference type="PANTHER" id="PTHR43290">
    <property type="entry name" value="MEVALONATE KINASE"/>
    <property type="match status" value="1"/>
</dbReference>
<dbReference type="GO" id="GO:0005829">
    <property type="term" value="C:cytosol"/>
    <property type="evidence" value="ECO:0007669"/>
    <property type="project" value="TreeGrafter"/>
</dbReference>
<evidence type="ECO:0000256" key="7">
    <source>
        <dbReference type="ARBA" id="ARBA00022842"/>
    </source>
</evidence>
<feature type="transmembrane region" description="Helical" evidence="11">
    <location>
        <begin position="12"/>
        <end position="40"/>
    </location>
</feature>
<evidence type="ECO:0000256" key="2">
    <source>
        <dbReference type="ARBA" id="ARBA00022516"/>
    </source>
</evidence>
<dbReference type="GO" id="GO:0005524">
    <property type="term" value="F:ATP binding"/>
    <property type="evidence" value="ECO:0007669"/>
    <property type="project" value="UniProtKB-KW"/>
</dbReference>
<keyword evidence="10" id="KW-0756">Sterol biosynthesis</keyword>
<evidence type="ECO:0000256" key="3">
    <source>
        <dbReference type="ARBA" id="ARBA00022679"/>
    </source>
</evidence>
<evidence type="ECO:0000313" key="15">
    <source>
        <dbReference type="Proteomes" id="UP000015354"/>
    </source>
</evidence>